<dbReference type="GO" id="GO:0016805">
    <property type="term" value="F:dipeptidase activity"/>
    <property type="evidence" value="ECO:0007669"/>
    <property type="project" value="UniProtKB-KW"/>
</dbReference>
<dbReference type="Gene3D" id="3.40.50.880">
    <property type="match status" value="1"/>
</dbReference>
<name>A0A087DAJ4_9BIFI</name>
<dbReference type="Pfam" id="PF03575">
    <property type="entry name" value="Peptidase_S51"/>
    <property type="match status" value="1"/>
</dbReference>
<sequence>MVTMLLASTLRGATHAVDQLAPSSPRTVTYIPTAGTVEPWGGLHAAANRRMLRRMGFAVDEVDIATAAPADIRRALERNAFVCVSGGNTFFLMQELRRTGADAMLSDRVRAGTPYIGESAGAVVTAPSIAYCADMDSTDKAPDLNDYAGLGLVDFHVVPHRGNLTMGRAAQRIVDRYAGTLDMRVLTDRQSVLVKDGQARTLTA</sequence>
<dbReference type="OrthoDB" id="3373764at2"/>
<organism evidence="5 6">
    <name type="scientific">Bifidobacterium scardovii</name>
    <dbReference type="NCBI Taxonomy" id="158787"/>
    <lineage>
        <taxon>Bacteria</taxon>
        <taxon>Bacillati</taxon>
        <taxon>Actinomycetota</taxon>
        <taxon>Actinomycetes</taxon>
        <taxon>Bifidobacteriales</taxon>
        <taxon>Bifidobacteriaceae</taxon>
        <taxon>Bifidobacterium</taxon>
    </lineage>
</organism>
<dbReference type="PANTHER" id="PTHR20842:SF0">
    <property type="entry name" value="ALPHA-ASPARTYL DIPEPTIDASE"/>
    <property type="match status" value="1"/>
</dbReference>
<dbReference type="EMBL" id="JGZO01000015">
    <property type="protein sequence ID" value="KFI92544.1"/>
    <property type="molecule type" value="Genomic_DNA"/>
</dbReference>
<evidence type="ECO:0000256" key="4">
    <source>
        <dbReference type="ARBA" id="ARBA00022825"/>
    </source>
</evidence>
<dbReference type="GO" id="GO:0008236">
    <property type="term" value="F:serine-type peptidase activity"/>
    <property type="evidence" value="ECO:0007669"/>
    <property type="project" value="UniProtKB-KW"/>
</dbReference>
<dbReference type="PANTHER" id="PTHR20842">
    <property type="entry name" value="PROTEASE S51 ALPHA-ASPARTYL DIPEPTIDASE"/>
    <property type="match status" value="1"/>
</dbReference>
<dbReference type="SUPFAM" id="SSF52317">
    <property type="entry name" value="Class I glutamine amidotransferase-like"/>
    <property type="match status" value="1"/>
</dbReference>
<dbReference type="STRING" id="158787.BSCA_2251"/>
<evidence type="ECO:0000256" key="2">
    <source>
        <dbReference type="ARBA" id="ARBA00022670"/>
    </source>
</evidence>
<dbReference type="GO" id="GO:0006508">
    <property type="term" value="P:proteolysis"/>
    <property type="evidence" value="ECO:0007669"/>
    <property type="project" value="UniProtKB-KW"/>
</dbReference>
<evidence type="ECO:0000256" key="3">
    <source>
        <dbReference type="ARBA" id="ARBA00022801"/>
    </source>
</evidence>
<keyword evidence="2" id="KW-0645">Protease</keyword>
<comment type="caution">
    <text evidence="5">The sequence shown here is derived from an EMBL/GenBank/DDBJ whole genome shotgun (WGS) entry which is preliminary data.</text>
</comment>
<evidence type="ECO:0000313" key="5">
    <source>
        <dbReference type="EMBL" id="KFI92544.1"/>
    </source>
</evidence>
<dbReference type="Proteomes" id="UP000029033">
    <property type="component" value="Unassembled WGS sequence"/>
</dbReference>
<evidence type="ECO:0000313" key="6">
    <source>
        <dbReference type="Proteomes" id="UP000029033"/>
    </source>
</evidence>
<comment type="similarity">
    <text evidence="1">Belongs to the peptidase S51 family.</text>
</comment>
<protein>
    <submittedName>
        <fullName evidence="5">Peptidase E</fullName>
        <ecNumber evidence="5">3.4.13.21</ecNumber>
    </submittedName>
</protein>
<keyword evidence="6" id="KW-1185">Reference proteome</keyword>
<evidence type="ECO:0000256" key="1">
    <source>
        <dbReference type="ARBA" id="ARBA00006534"/>
    </source>
</evidence>
<keyword evidence="3 5" id="KW-0378">Hydrolase</keyword>
<dbReference type="eggNOG" id="COG3340">
    <property type="taxonomic scope" value="Bacteria"/>
</dbReference>
<keyword evidence="4" id="KW-0720">Serine protease</keyword>
<accession>A0A087DAJ4</accession>
<dbReference type="AlphaFoldDB" id="A0A087DAJ4"/>
<dbReference type="InterPro" id="IPR029062">
    <property type="entry name" value="Class_I_gatase-like"/>
</dbReference>
<gene>
    <name evidence="5" type="ORF">BSCA_2251</name>
</gene>
<dbReference type="GeneID" id="85165661"/>
<proteinExistence type="inferred from homology"/>
<dbReference type="EC" id="3.4.13.21" evidence="5"/>
<dbReference type="RefSeq" id="WP_033519507.1">
    <property type="nucleotide sequence ID" value="NZ_CAJPMS010000017.1"/>
</dbReference>
<reference evidence="5 6" key="1">
    <citation type="submission" date="2014-03" db="EMBL/GenBank/DDBJ databases">
        <title>Genomics of Bifidobacteria.</title>
        <authorList>
            <person name="Ventura M."/>
            <person name="Milani C."/>
            <person name="Lugli G.A."/>
        </authorList>
    </citation>
    <scope>NUCLEOTIDE SEQUENCE [LARGE SCALE GENOMIC DNA]</scope>
    <source>
        <strain evidence="5 6">LMG 21589</strain>
    </source>
</reference>
<keyword evidence="5" id="KW-0224">Dipeptidase</keyword>
<dbReference type="InterPro" id="IPR005320">
    <property type="entry name" value="Peptidase_S51"/>
</dbReference>